<proteinExistence type="predicted"/>
<feature type="compositionally biased region" description="Basic and acidic residues" evidence="1">
    <location>
        <begin position="9"/>
        <end position="27"/>
    </location>
</feature>
<feature type="region of interest" description="Disordered" evidence="1">
    <location>
        <begin position="1"/>
        <end position="31"/>
    </location>
</feature>
<name>A0ABN7W7Z3_GIGMA</name>
<evidence type="ECO:0000256" key="1">
    <source>
        <dbReference type="SAM" id="MobiDB-lite"/>
    </source>
</evidence>
<gene>
    <name evidence="2" type="ORF">GMARGA_LOCUS27714</name>
</gene>
<reference evidence="2 3" key="1">
    <citation type="submission" date="2021-06" db="EMBL/GenBank/DDBJ databases">
        <authorList>
            <person name="Kallberg Y."/>
            <person name="Tangrot J."/>
            <person name="Rosling A."/>
        </authorList>
    </citation>
    <scope>NUCLEOTIDE SEQUENCE [LARGE SCALE GENOMIC DNA]</scope>
    <source>
        <strain evidence="2 3">120-4 pot B 10/14</strain>
    </source>
</reference>
<comment type="caution">
    <text evidence="2">The sequence shown here is derived from an EMBL/GenBank/DDBJ whole genome shotgun (WGS) entry which is preliminary data.</text>
</comment>
<keyword evidence="3" id="KW-1185">Reference proteome</keyword>
<dbReference type="EMBL" id="CAJVQB010034298">
    <property type="protein sequence ID" value="CAG8820971.1"/>
    <property type="molecule type" value="Genomic_DNA"/>
</dbReference>
<dbReference type="Proteomes" id="UP000789901">
    <property type="component" value="Unassembled WGS sequence"/>
</dbReference>
<evidence type="ECO:0000313" key="3">
    <source>
        <dbReference type="Proteomes" id="UP000789901"/>
    </source>
</evidence>
<sequence>MDIQYVDAKSNDCKGSKCGSKEKDKAINKKKNSVVNKLNTKKSIQAKGGEAADSKTNEKQQNLIRTLNCMLRAKCNVRSFIRLSNLSYQKMKVCSISGKVKYLAFEDSILSALRSKCNGHGDTNAEVRNIWRLESYESIGENVMI</sequence>
<evidence type="ECO:0000313" key="2">
    <source>
        <dbReference type="EMBL" id="CAG8820971.1"/>
    </source>
</evidence>
<organism evidence="2 3">
    <name type="scientific">Gigaspora margarita</name>
    <dbReference type="NCBI Taxonomy" id="4874"/>
    <lineage>
        <taxon>Eukaryota</taxon>
        <taxon>Fungi</taxon>
        <taxon>Fungi incertae sedis</taxon>
        <taxon>Mucoromycota</taxon>
        <taxon>Glomeromycotina</taxon>
        <taxon>Glomeromycetes</taxon>
        <taxon>Diversisporales</taxon>
        <taxon>Gigasporaceae</taxon>
        <taxon>Gigaspora</taxon>
    </lineage>
</organism>
<accession>A0ABN7W7Z3</accession>
<protein>
    <submittedName>
        <fullName evidence="2">1509_t:CDS:1</fullName>
    </submittedName>
</protein>